<name>H8Z0Z9_9GAMM</name>
<feature type="region of interest" description="Disordered" evidence="1">
    <location>
        <begin position="1"/>
        <end position="63"/>
    </location>
</feature>
<reference evidence="3" key="1">
    <citation type="submission" date="2011-06" db="EMBL/GenBank/DDBJ databases">
        <authorList>
            <consortium name="US DOE Joint Genome Institute (JGI-PGF)"/>
            <person name="Lucas S."/>
            <person name="Han J."/>
            <person name="Lapidus A."/>
            <person name="Cheng J.-F."/>
            <person name="Goodwin L."/>
            <person name="Pitluck S."/>
            <person name="Peters L."/>
            <person name="Land M.L."/>
            <person name="Hauser L."/>
            <person name="Vogl K."/>
            <person name="Liu Z."/>
            <person name="Overmann J."/>
            <person name="Frigaard N.-U."/>
            <person name="Bryant D.A."/>
            <person name="Woyke T.J."/>
        </authorList>
    </citation>
    <scope>NUCLEOTIDE SEQUENCE [LARGE SCALE GENOMIC DNA]</scope>
    <source>
        <strain evidence="3">970</strain>
    </source>
</reference>
<dbReference type="STRING" id="631362.Thi970DRAFT_02682"/>
<proteinExistence type="predicted"/>
<feature type="compositionally biased region" description="Polar residues" evidence="1">
    <location>
        <begin position="41"/>
        <end position="55"/>
    </location>
</feature>
<dbReference type="Proteomes" id="UP000002964">
    <property type="component" value="Unassembled WGS sequence"/>
</dbReference>
<dbReference type="EMBL" id="JH603169">
    <property type="protein sequence ID" value="EIC22420.1"/>
    <property type="molecule type" value="Genomic_DNA"/>
</dbReference>
<evidence type="ECO:0000313" key="3">
    <source>
        <dbReference type="Proteomes" id="UP000002964"/>
    </source>
</evidence>
<protein>
    <submittedName>
        <fullName evidence="2">Uncharacterized protein</fullName>
    </submittedName>
</protein>
<evidence type="ECO:0000256" key="1">
    <source>
        <dbReference type="SAM" id="MobiDB-lite"/>
    </source>
</evidence>
<gene>
    <name evidence="2" type="ORF">Thi970DRAFT_02682</name>
</gene>
<feature type="compositionally biased region" description="Basic and acidic residues" evidence="1">
    <location>
        <begin position="1"/>
        <end position="17"/>
    </location>
</feature>
<sequence>MLEGPEKKFQKLRRCENDAGLGDPIDPGALRQEPIRRDTESASNIQPPTGQTIGRGSSIHLAA</sequence>
<keyword evidence="3" id="KW-1185">Reference proteome</keyword>
<dbReference type="HOGENOM" id="CLU_2884541_0_0_6"/>
<evidence type="ECO:0000313" key="2">
    <source>
        <dbReference type="EMBL" id="EIC22420.1"/>
    </source>
</evidence>
<reference evidence="2 3" key="2">
    <citation type="submission" date="2011-11" db="EMBL/GenBank/DDBJ databases">
        <authorList>
            <consortium name="US DOE Joint Genome Institute"/>
            <person name="Lucas S."/>
            <person name="Han J."/>
            <person name="Lapidus A."/>
            <person name="Cheng J.-F."/>
            <person name="Goodwin L."/>
            <person name="Pitluck S."/>
            <person name="Peters L."/>
            <person name="Ovchinnikova G."/>
            <person name="Zhang X."/>
            <person name="Detter J.C."/>
            <person name="Han C."/>
            <person name="Tapia R."/>
            <person name="Land M."/>
            <person name="Hauser L."/>
            <person name="Kyrpides N."/>
            <person name="Ivanova N."/>
            <person name="Pagani I."/>
            <person name="Vogl K."/>
            <person name="Liu Z."/>
            <person name="Overmann J."/>
            <person name="Frigaard N.-U."/>
            <person name="Bryant D."/>
            <person name="Woyke T."/>
        </authorList>
    </citation>
    <scope>NUCLEOTIDE SEQUENCE [LARGE SCALE GENOMIC DNA]</scope>
    <source>
        <strain evidence="2 3">970</strain>
    </source>
</reference>
<organism evidence="2 3">
    <name type="scientific">Thiorhodovibrio frisius</name>
    <dbReference type="NCBI Taxonomy" id="631362"/>
    <lineage>
        <taxon>Bacteria</taxon>
        <taxon>Pseudomonadati</taxon>
        <taxon>Pseudomonadota</taxon>
        <taxon>Gammaproteobacteria</taxon>
        <taxon>Chromatiales</taxon>
        <taxon>Chromatiaceae</taxon>
        <taxon>Thiorhodovibrio</taxon>
    </lineage>
</organism>
<accession>H8Z0Z9</accession>
<dbReference type="AlphaFoldDB" id="H8Z0Z9"/>